<dbReference type="InterPro" id="IPR036271">
    <property type="entry name" value="Tet_transcr_reg_TetR-rel_C_sf"/>
</dbReference>
<comment type="caution">
    <text evidence="7">The sequence shown here is derived from an EMBL/GenBank/DDBJ whole genome shotgun (WGS) entry which is preliminary data.</text>
</comment>
<dbReference type="Gene3D" id="1.10.357.10">
    <property type="entry name" value="Tetracycline Repressor, domain 2"/>
    <property type="match status" value="1"/>
</dbReference>
<organism evidence="7 8">
    <name type="scientific">Buttiauxella agrestis ATCC 33320</name>
    <dbReference type="NCBI Taxonomy" id="1006004"/>
    <lineage>
        <taxon>Bacteria</taxon>
        <taxon>Pseudomonadati</taxon>
        <taxon>Pseudomonadota</taxon>
        <taxon>Gammaproteobacteria</taxon>
        <taxon>Enterobacterales</taxon>
        <taxon>Enterobacteriaceae</taxon>
        <taxon>Buttiauxella</taxon>
    </lineage>
</organism>
<keyword evidence="2" id="KW-0805">Transcription regulation</keyword>
<evidence type="ECO:0000256" key="1">
    <source>
        <dbReference type="ARBA" id="ARBA00022491"/>
    </source>
</evidence>
<keyword evidence="1" id="KW-0678">Repressor</keyword>
<evidence type="ECO:0000259" key="6">
    <source>
        <dbReference type="PROSITE" id="PS50977"/>
    </source>
</evidence>
<protein>
    <submittedName>
        <fullName evidence="7">TetR family transcriptional repressor</fullName>
    </submittedName>
</protein>
<feature type="domain" description="HTH tetR-type" evidence="6">
    <location>
        <begin position="10"/>
        <end position="70"/>
    </location>
</feature>
<dbReference type="SUPFAM" id="SSF46689">
    <property type="entry name" value="Homeodomain-like"/>
    <property type="match status" value="1"/>
</dbReference>
<dbReference type="GO" id="GO:0003677">
    <property type="term" value="F:DNA binding"/>
    <property type="evidence" value="ECO:0007669"/>
    <property type="project" value="UniProtKB-UniRule"/>
</dbReference>
<dbReference type="RefSeq" id="WP_034494413.1">
    <property type="nucleotide sequence ID" value="NZ_JMPI01000022.1"/>
</dbReference>
<dbReference type="GO" id="GO:0003700">
    <property type="term" value="F:DNA-binding transcription factor activity"/>
    <property type="evidence" value="ECO:0007669"/>
    <property type="project" value="UniProtKB-ARBA"/>
</dbReference>
<proteinExistence type="predicted"/>
<dbReference type="STRING" id="1006004.GBAG_1380"/>
<keyword evidence="8" id="KW-1185">Reference proteome</keyword>
<dbReference type="InterPro" id="IPR009057">
    <property type="entry name" value="Homeodomain-like_sf"/>
</dbReference>
<dbReference type="InterPro" id="IPR001647">
    <property type="entry name" value="HTH_TetR"/>
</dbReference>
<feature type="DNA-binding region" description="H-T-H motif" evidence="5">
    <location>
        <begin position="33"/>
        <end position="52"/>
    </location>
</feature>
<dbReference type="InterPro" id="IPR050624">
    <property type="entry name" value="HTH-type_Tx_Regulator"/>
</dbReference>
<dbReference type="AlphaFoldDB" id="A0A085GH11"/>
<dbReference type="FunFam" id="1.10.357.10:FF:000003">
    <property type="entry name" value="HTH-type transcriptional regulator AcrR"/>
    <property type="match status" value="1"/>
</dbReference>
<keyword evidence="4" id="KW-0804">Transcription</keyword>
<evidence type="ECO:0000313" key="7">
    <source>
        <dbReference type="EMBL" id="KFC83006.1"/>
    </source>
</evidence>
<dbReference type="OrthoDB" id="5816932at2"/>
<evidence type="ECO:0000256" key="2">
    <source>
        <dbReference type="ARBA" id="ARBA00023015"/>
    </source>
</evidence>
<dbReference type="EMBL" id="JMPI01000022">
    <property type="protein sequence ID" value="KFC83006.1"/>
    <property type="molecule type" value="Genomic_DNA"/>
</dbReference>
<dbReference type="PRINTS" id="PR00455">
    <property type="entry name" value="HTHTETR"/>
</dbReference>
<evidence type="ECO:0000313" key="8">
    <source>
        <dbReference type="Proteomes" id="UP000028653"/>
    </source>
</evidence>
<evidence type="ECO:0000256" key="4">
    <source>
        <dbReference type="ARBA" id="ARBA00023163"/>
    </source>
</evidence>
<dbReference type="Proteomes" id="UP000028653">
    <property type="component" value="Unassembled WGS sequence"/>
</dbReference>
<dbReference type="PANTHER" id="PTHR43479:SF11">
    <property type="entry name" value="ACREF_ENVCD OPERON REPRESSOR-RELATED"/>
    <property type="match status" value="1"/>
</dbReference>
<dbReference type="GO" id="GO:0009410">
    <property type="term" value="P:response to xenobiotic stimulus"/>
    <property type="evidence" value="ECO:0007669"/>
    <property type="project" value="UniProtKB-ARBA"/>
</dbReference>
<dbReference type="GO" id="GO:0045892">
    <property type="term" value="P:negative regulation of DNA-templated transcription"/>
    <property type="evidence" value="ECO:0007669"/>
    <property type="project" value="UniProtKB-ARBA"/>
</dbReference>
<dbReference type="Pfam" id="PF08361">
    <property type="entry name" value="TetR_C_2"/>
    <property type="match status" value="1"/>
</dbReference>
<evidence type="ECO:0000256" key="3">
    <source>
        <dbReference type="ARBA" id="ARBA00023125"/>
    </source>
</evidence>
<dbReference type="InterPro" id="IPR013572">
    <property type="entry name" value="Tscrpt_reg_MAATS_C"/>
</dbReference>
<dbReference type="eggNOG" id="COG1309">
    <property type="taxonomic scope" value="Bacteria"/>
</dbReference>
<gene>
    <name evidence="7" type="primary">envR</name>
    <name evidence="7" type="ORF">GBAG_1380</name>
</gene>
<sequence>MARKTKADALKTRQHLLDVAITLFAKNGVSTTTLADIADAAGMTRGAIYWHFDSKVSLFNEIWNIQSCIALEIRRKLKIQNPDNDLKLLREIIIETLKFISTDRRQHELLQILYHTCEFNGEMYSEREIRERYWFNRERMKKLLRNCISKGQIPVNTNVELAITIIHGYLSGIVKNWLMQPENLNLYEQAPDVVDSLIAMLTKSA</sequence>
<accession>A0A085GH11</accession>
<evidence type="ECO:0000256" key="5">
    <source>
        <dbReference type="PROSITE-ProRule" id="PRU00335"/>
    </source>
</evidence>
<keyword evidence="3 5" id="KW-0238">DNA-binding</keyword>
<dbReference type="SUPFAM" id="SSF48498">
    <property type="entry name" value="Tetracyclin repressor-like, C-terminal domain"/>
    <property type="match status" value="1"/>
</dbReference>
<dbReference type="Pfam" id="PF00440">
    <property type="entry name" value="TetR_N"/>
    <property type="match status" value="1"/>
</dbReference>
<reference evidence="7 8" key="1">
    <citation type="submission" date="2014-05" db="EMBL/GenBank/DDBJ databases">
        <title>ATOL: Assembling a taxonomically balanced genome-scale reconstruction of the evolutionary history of the Enterobacteriaceae.</title>
        <authorList>
            <person name="Plunkett G.III."/>
            <person name="Neeno-Eckwall E.C."/>
            <person name="Glasner J.D."/>
            <person name="Perna N.T."/>
        </authorList>
    </citation>
    <scope>NUCLEOTIDE SEQUENCE [LARGE SCALE GENOMIC DNA]</scope>
    <source>
        <strain evidence="7 8">ATCC 33320</strain>
    </source>
</reference>
<dbReference type="PANTHER" id="PTHR43479">
    <property type="entry name" value="ACREF/ENVCD OPERON REPRESSOR-RELATED"/>
    <property type="match status" value="1"/>
</dbReference>
<dbReference type="PROSITE" id="PS50977">
    <property type="entry name" value="HTH_TETR_2"/>
    <property type="match status" value="1"/>
</dbReference>
<name>A0A085GH11_9ENTR</name>